<dbReference type="PANTHER" id="PTHR46470">
    <property type="entry name" value="N-ACYLNEURAMINATE-9-PHOSPHATASE"/>
    <property type="match status" value="1"/>
</dbReference>
<protein>
    <submittedName>
        <fullName evidence="5">HAD family hydrolase</fullName>
    </submittedName>
</protein>
<evidence type="ECO:0000256" key="4">
    <source>
        <dbReference type="ARBA" id="ARBA00022842"/>
    </source>
</evidence>
<dbReference type="EMBL" id="VYKK01000011">
    <property type="protein sequence ID" value="KAA9005032.1"/>
    <property type="molecule type" value="Genomic_DNA"/>
</dbReference>
<reference evidence="5 6" key="1">
    <citation type="submission" date="2019-09" db="EMBL/GenBank/DDBJ databases">
        <title>Bacillus ochoae sp. nov., Paenibacillus whitsoniae sp. nov., Paenibacillus spiritus sp. nov. Isolated from the Mars Exploration Rover during spacecraft assembly.</title>
        <authorList>
            <person name="Seuylemezian A."/>
            <person name="Vaishampayan P."/>
        </authorList>
    </citation>
    <scope>NUCLEOTIDE SEQUENCE [LARGE SCALE GENOMIC DNA]</scope>
    <source>
        <strain evidence="5 6">MER_111</strain>
    </source>
</reference>
<dbReference type="RefSeq" id="WP_150457930.1">
    <property type="nucleotide sequence ID" value="NZ_VYKK01000011.1"/>
</dbReference>
<dbReference type="GO" id="GO:0016791">
    <property type="term" value="F:phosphatase activity"/>
    <property type="evidence" value="ECO:0007669"/>
    <property type="project" value="TreeGrafter"/>
</dbReference>
<dbReference type="AlphaFoldDB" id="A0A5J5GB39"/>
<gene>
    <name evidence="5" type="ORF">F4V43_09075</name>
</gene>
<proteinExistence type="predicted"/>
<dbReference type="InterPro" id="IPR006439">
    <property type="entry name" value="HAD-SF_hydro_IA"/>
</dbReference>
<dbReference type="PRINTS" id="PR00413">
    <property type="entry name" value="HADHALOGNASE"/>
</dbReference>
<dbReference type="SFLD" id="SFLDS00003">
    <property type="entry name" value="Haloacid_Dehalogenase"/>
    <property type="match status" value="1"/>
</dbReference>
<dbReference type="PANTHER" id="PTHR46470:SF2">
    <property type="entry name" value="GLYCERALDEHYDE 3-PHOSPHATE PHOSPHATASE"/>
    <property type="match status" value="1"/>
</dbReference>
<evidence type="ECO:0000256" key="2">
    <source>
        <dbReference type="ARBA" id="ARBA00022723"/>
    </source>
</evidence>
<accession>A0A5J5GB39</accession>
<dbReference type="Proteomes" id="UP000367750">
    <property type="component" value="Unassembled WGS sequence"/>
</dbReference>
<dbReference type="Gene3D" id="1.10.150.520">
    <property type="match status" value="1"/>
</dbReference>
<dbReference type="GO" id="GO:0046872">
    <property type="term" value="F:metal ion binding"/>
    <property type="evidence" value="ECO:0007669"/>
    <property type="project" value="UniProtKB-KW"/>
</dbReference>
<dbReference type="NCBIfam" id="TIGR01549">
    <property type="entry name" value="HAD-SF-IA-v1"/>
    <property type="match status" value="1"/>
</dbReference>
<dbReference type="InterPro" id="IPR051400">
    <property type="entry name" value="HAD-like_hydrolase"/>
</dbReference>
<dbReference type="GO" id="GO:0044281">
    <property type="term" value="P:small molecule metabolic process"/>
    <property type="evidence" value="ECO:0007669"/>
    <property type="project" value="UniProtKB-ARBA"/>
</dbReference>
<evidence type="ECO:0000313" key="6">
    <source>
        <dbReference type="Proteomes" id="UP000367750"/>
    </source>
</evidence>
<dbReference type="InterPro" id="IPR036412">
    <property type="entry name" value="HAD-like_sf"/>
</dbReference>
<dbReference type="Gene3D" id="3.40.50.1000">
    <property type="entry name" value="HAD superfamily/HAD-like"/>
    <property type="match status" value="1"/>
</dbReference>
<evidence type="ECO:0000313" key="5">
    <source>
        <dbReference type="EMBL" id="KAA9005032.1"/>
    </source>
</evidence>
<dbReference type="SFLD" id="SFLDG01129">
    <property type="entry name" value="C1.5:_HAD__Beta-PGM__Phosphata"/>
    <property type="match status" value="1"/>
</dbReference>
<keyword evidence="4" id="KW-0460">Magnesium</keyword>
<comment type="cofactor">
    <cofactor evidence="1">
        <name>Mg(2+)</name>
        <dbReference type="ChEBI" id="CHEBI:18420"/>
    </cofactor>
</comment>
<dbReference type="InterPro" id="IPR023214">
    <property type="entry name" value="HAD_sf"/>
</dbReference>
<sequence length="236" mass="26685">MYNTYIFDLYGTLIDIRTDEDDPRLWETLSVHFRYKGMEITGPALQKRAAEETERQLEALRSGCEYPDFVLEKVLEAVADGLGVKVSAGWLNETVRWFRTLSMRHLALYDGVEEVLTALRSQGKKIYLLSNGQKTFIEAELGALGILDRFDGIAISSEAGLSKPDPLFYRYLQRTYGADLTSALMVGNDPRTDLEGARRAGIDGCYLHTESSPRGMEVTSAYQIWDGDIRRIPGWR</sequence>
<organism evidence="5 6">
    <name type="scientific">Paenibacillus spiritus</name>
    <dbReference type="NCBI Taxonomy" id="2496557"/>
    <lineage>
        <taxon>Bacteria</taxon>
        <taxon>Bacillati</taxon>
        <taxon>Bacillota</taxon>
        <taxon>Bacilli</taxon>
        <taxon>Bacillales</taxon>
        <taxon>Paenibacillaceae</taxon>
        <taxon>Paenibacillus</taxon>
    </lineage>
</organism>
<keyword evidence="3 5" id="KW-0378">Hydrolase</keyword>
<dbReference type="OrthoDB" id="264363at2"/>
<evidence type="ECO:0000256" key="1">
    <source>
        <dbReference type="ARBA" id="ARBA00001946"/>
    </source>
</evidence>
<dbReference type="NCBIfam" id="TIGR01509">
    <property type="entry name" value="HAD-SF-IA-v3"/>
    <property type="match status" value="1"/>
</dbReference>
<dbReference type="SUPFAM" id="SSF56784">
    <property type="entry name" value="HAD-like"/>
    <property type="match status" value="1"/>
</dbReference>
<keyword evidence="6" id="KW-1185">Reference proteome</keyword>
<dbReference type="Pfam" id="PF00702">
    <property type="entry name" value="Hydrolase"/>
    <property type="match status" value="1"/>
</dbReference>
<name>A0A5J5GB39_9BACL</name>
<comment type="caution">
    <text evidence="5">The sequence shown here is derived from an EMBL/GenBank/DDBJ whole genome shotgun (WGS) entry which is preliminary data.</text>
</comment>
<evidence type="ECO:0000256" key="3">
    <source>
        <dbReference type="ARBA" id="ARBA00022801"/>
    </source>
</evidence>
<keyword evidence="2" id="KW-0479">Metal-binding</keyword>